<evidence type="ECO:0000313" key="2">
    <source>
        <dbReference type="Proteomes" id="UP001060215"/>
    </source>
</evidence>
<accession>A0ACC0HG20</accession>
<organism evidence="1 2">
    <name type="scientific">Camellia lanceoleosa</name>
    <dbReference type="NCBI Taxonomy" id="1840588"/>
    <lineage>
        <taxon>Eukaryota</taxon>
        <taxon>Viridiplantae</taxon>
        <taxon>Streptophyta</taxon>
        <taxon>Embryophyta</taxon>
        <taxon>Tracheophyta</taxon>
        <taxon>Spermatophyta</taxon>
        <taxon>Magnoliopsida</taxon>
        <taxon>eudicotyledons</taxon>
        <taxon>Gunneridae</taxon>
        <taxon>Pentapetalae</taxon>
        <taxon>asterids</taxon>
        <taxon>Ericales</taxon>
        <taxon>Theaceae</taxon>
        <taxon>Camellia</taxon>
    </lineage>
</organism>
<evidence type="ECO:0000313" key="1">
    <source>
        <dbReference type="EMBL" id="KAI8011385.1"/>
    </source>
</evidence>
<name>A0ACC0HG20_9ERIC</name>
<dbReference type="EMBL" id="CM045762">
    <property type="protein sequence ID" value="KAI8011385.1"/>
    <property type="molecule type" value="Genomic_DNA"/>
</dbReference>
<comment type="caution">
    <text evidence="1">The sequence shown here is derived from an EMBL/GenBank/DDBJ whole genome shotgun (WGS) entry which is preliminary data.</text>
</comment>
<proteinExistence type="predicted"/>
<keyword evidence="2" id="KW-1185">Reference proteome</keyword>
<gene>
    <name evidence="1" type="ORF">LOK49_LG06G01323</name>
</gene>
<dbReference type="Proteomes" id="UP001060215">
    <property type="component" value="Chromosome 5"/>
</dbReference>
<protein>
    <submittedName>
        <fullName evidence="1">Uncharacterized protein</fullName>
    </submittedName>
</protein>
<reference evidence="1 2" key="1">
    <citation type="journal article" date="2022" name="Plant J.">
        <title>Chromosome-level genome of Camellia lanceoleosa provides a valuable resource for understanding genome evolution and self-incompatibility.</title>
        <authorList>
            <person name="Gong W."/>
            <person name="Xiao S."/>
            <person name="Wang L."/>
            <person name="Liao Z."/>
            <person name="Chang Y."/>
            <person name="Mo W."/>
            <person name="Hu G."/>
            <person name="Li W."/>
            <person name="Zhao G."/>
            <person name="Zhu H."/>
            <person name="Hu X."/>
            <person name="Ji K."/>
            <person name="Xiang X."/>
            <person name="Song Q."/>
            <person name="Yuan D."/>
            <person name="Jin S."/>
            <person name="Zhang L."/>
        </authorList>
    </citation>
    <scope>NUCLEOTIDE SEQUENCE [LARGE SCALE GENOMIC DNA]</scope>
    <source>
        <strain evidence="1">SQ_2022a</strain>
    </source>
</reference>
<sequence>MHVEGKVVKFFQNGFLFISEAGNQQTVVIQIKDVKKSVGNIFVHKGSIKEGSIEVGDEVEAAVDAKLRQRAKVHHTATHLLQAALKIK</sequence>